<evidence type="ECO:0000313" key="2">
    <source>
        <dbReference type="EMBL" id="MFC6331241.1"/>
    </source>
</evidence>
<keyword evidence="1" id="KW-1133">Transmembrane helix</keyword>
<reference evidence="3" key="1">
    <citation type="journal article" date="2019" name="Int. J. Syst. Evol. Microbiol.">
        <title>The Global Catalogue of Microorganisms (GCM) 10K type strain sequencing project: providing services to taxonomists for standard genome sequencing and annotation.</title>
        <authorList>
            <consortium name="The Broad Institute Genomics Platform"/>
            <consortium name="The Broad Institute Genome Sequencing Center for Infectious Disease"/>
            <person name="Wu L."/>
            <person name="Ma J."/>
        </authorList>
    </citation>
    <scope>NUCLEOTIDE SEQUENCE [LARGE SCALE GENOMIC DNA]</scope>
    <source>
        <strain evidence="3">PCU 280</strain>
    </source>
</reference>
<protein>
    <submittedName>
        <fullName evidence="2">Extracellular solute-binding protein</fullName>
    </submittedName>
</protein>
<evidence type="ECO:0000256" key="1">
    <source>
        <dbReference type="SAM" id="Phobius"/>
    </source>
</evidence>
<dbReference type="SUPFAM" id="SSF53850">
    <property type="entry name" value="Periplasmic binding protein-like II"/>
    <property type="match status" value="1"/>
</dbReference>
<dbReference type="Gene3D" id="3.40.190.10">
    <property type="entry name" value="Periplasmic binding protein-like II"/>
    <property type="match status" value="1"/>
</dbReference>
<dbReference type="PANTHER" id="PTHR43649">
    <property type="entry name" value="ARABINOSE-BINDING PROTEIN-RELATED"/>
    <property type="match status" value="1"/>
</dbReference>
<feature type="transmembrane region" description="Helical" evidence="1">
    <location>
        <begin position="5"/>
        <end position="27"/>
    </location>
</feature>
<dbReference type="EMBL" id="JBHSTE010000001">
    <property type="protein sequence ID" value="MFC6331241.1"/>
    <property type="molecule type" value="Genomic_DNA"/>
</dbReference>
<proteinExistence type="predicted"/>
<keyword evidence="1" id="KW-0472">Membrane</keyword>
<dbReference type="PANTHER" id="PTHR43649:SF27">
    <property type="entry name" value="EXTRACELLULAR SOLUTE-BINDING PROTEIN FAMILY 1"/>
    <property type="match status" value="1"/>
</dbReference>
<keyword evidence="3" id="KW-1185">Reference proteome</keyword>
<dbReference type="InterPro" id="IPR050490">
    <property type="entry name" value="Bact_solute-bd_prot1"/>
</dbReference>
<keyword evidence="1" id="KW-0812">Transmembrane</keyword>
<dbReference type="RefSeq" id="WP_379230273.1">
    <property type="nucleotide sequence ID" value="NZ_JBHSTE010000001.1"/>
</dbReference>
<organism evidence="2 3">
    <name type="scientific">Paenibacillus septentrionalis</name>
    <dbReference type="NCBI Taxonomy" id="429342"/>
    <lineage>
        <taxon>Bacteria</taxon>
        <taxon>Bacillati</taxon>
        <taxon>Bacillota</taxon>
        <taxon>Bacilli</taxon>
        <taxon>Bacillales</taxon>
        <taxon>Paenibacillaceae</taxon>
        <taxon>Paenibacillus</taxon>
    </lineage>
</organism>
<dbReference type="Proteomes" id="UP001596233">
    <property type="component" value="Unassembled WGS sequence"/>
</dbReference>
<sequence>MKKGIWFYTVLLTMIVVIASLITIISFSEQEVEPVRSYSLSDAVQPTEGTILTADALVQGQDSMLAEWKGRKNVAEWTEDTTLQWNVTAPAAGEYELSIGYFPLPGNGQPIEFLVEINGESIGDSLAPLKLNRIYQDEQGPLKRSNGNELRPKQLEGEVWLHTTIRDSSETGTGSLKLQLEQGDNSLRLHNLREAAVVNYIQLTPTKPAPSYEQYVKAATSDGAAPVSGSTAKDHLMLTVQAEHAYAKSDVGLYPTVDRTSPLTMPYHPSELRINTIGASNWEIPGQWISWKFEVPEDGWYKIGARYHQSKVKGMFVSRKMELDGQLLFDGMEALRFPYSLNWAVYQFGESEQTEPYLFYLTKGEHEIKLEVTLGELAEPINQLQDIVYELNQIYRKIVMVTGTNPDLYRDYDIDKSIPELIEQFRELSSRIDAEANQLDAMAGQSNTGSRSLRILARQLDSFIERPDGIPKRLNNYKSNVTAIADWLLTVKVQPLELDYLYIASPDVDKPRAEAGLIAKAAHEVRAFAGSFLQNYDSMESEGETGESIKVWIGLGRDQAYVLKRMIDESFIPETGIGVDLNLVGTSLVTAVMAGQGPDINLFTSRGDAMNLAFRDALQPLENYEGFQQMQAQYKENAFVPYQYEGHTFGIPDEQEFFMMFYRKDVLEELGLTPPQTWEDVMKTAPVLQNNNMGIGLPYENLDAFQLLTKGIGALNLFPTLLMQYDSTVYNEEQTATRLGEPSAYQAFKQWTDFYNLYDYALYKDDLNRFRTGEMPIIISSYRLYNRLAAAAPEIAGTWDMIPIPGTIQADGSINRASGATGTASIMLKDTKNKEAAWKFLQWWNSPEVQAQFVNELENEMGVLGRRLPANNISVASTMWSRTEQARLNEQWEQIIEIPELPGGYYTLRNIDNAFREVVFQKRNARETLFYWNKDINEEIDRKRYEFGVKQ</sequence>
<dbReference type="InterPro" id="IPR006059">
    <property type="entry name" value="SBP"/>
</dbReference>
<accession>A0ABW1V1B5</accession>
<gene>
    <name evidence="2" type="ORF">ACFP56_01285</name>
</gene>
<dbReference type="Pfam" id="PF13416">
    <property type="entry name" value="SBP_bac_8"/>
    <property type="match status" value="1"/>
</dbReference>
<dbReference type="Gene3D" id="2.60.120.260">
    <property type="entry name" value="Galactose-binding domain-like"/>
    <property type="match status" value="2"/>
</dbReference>
<comment type="caution">
    <text evidence="2">The sequence shown here is derived from an EMBL/GenBank/DDBJ whole genome shotgun (WGS) entry which is preliminary data.</text>
</comment>
<name>A0ABW1V1B5_9BACL</name>
<evidence type="ECO:0000313" key="3">
    <source>
        <dbReference type="Proteomes" id="UP001596233"/>
    </source>
</evidence>